<gene>
    <name evidence="2" type="ORF">I553_2659</name>
</gene>
<dbReference type="EMBL" id="JAOB01000041">
    <property type="protein sequence ID" value="EUA43833.1"/>
    <property type="molecule type" value="Genomic_DNA"/>
</dbReference>
<dbReference type="GO" id="GO:0008854">
    <property type="term" value="F:exodeoxyribonuclease V activity"/>
    <property type="evidence" value="ECO:0007669"/>
    <property type="project" value="UniProtKB-EC"/>
</dbReference>
<feature type="region of interest" description="Disordered" evidence="1">
    <location>
        <begin position="42"/>
        <end position="88"/>
    </location>
</feature>
<organism evidence="2">
    <name type="scientific">Mycobacterium xenopi 4042</name>
    <dbReference type="NCBI Taxonomy" id="1299334"/>
    <lineage>
        <taxon>Bacteria</taxon>
        <taxon>Bacillati</taxon>
        <taxon>Actinomycetota</taxon>
        <taxon>Actinomycetes</taxon>
        <taxon>Mycobacteriales</taxon>
        <taxon>Mycobacteriaceae</taxon>
        <taxon>Mycobacterium</taxon>
    </lineage>
</organism>
<evidence type="ECO:0000256" key="1">
    <source>
        <dbReference type="SAM" id="MobiDB-lite"/>
    </source>
</evidence>
<proteinExistence type="predicted"/>
<protein>
    <submittedName>
        <fullName evidence="2">Exodeoxyribonuclease V gamma chain domain protein</fullName>
        <ecNumber evidence="2">3.1.11.5</ecNumber>
    </submittedName>
</protein>
<comment type="caution">
    <text evidence="2">The sequence shown here is derived from an EMBL/GenBank/DDBJ whole genome shotgun (WGS) entry which is preliminary data.</text>
</comment>
<sequence length="123" mass="13392">MPGHRDLRAADRRQLGLGETAADSHPAHRLRVKLADRALNQTTRCSRSPRRCWPSRGPRHRQPGARPGAGCAGAGPVPERRPRRDHRLGAQCQYPLGFDQCHRRPTGWATSCTTPGGSGSTAS</sequence>
<dbReference type="PATRIC" id="fig|1299334.3.peg.4044"/>
<dbReference type="AlphaFoldDB" id="X8BKT9"/>
<accession>X8BKT9</accession>
<keyword evidence="2" id="KW-0378">Hydrolase</keyword>
<dbReference type="EC" id="3.1.11.5" evidence="2"/>
<reference evidence="2" key="1">
    <citation type="submission" date="2014-01" db="EMBL/GenBank/DDBJ databases">
        <authorList>
            <person name="Brown-Elliot B."/>
            <person name="Wallace R."/>
            <person name="Lenaerts A."/>
            <person name="Ordway D."/>
            <person name="DeGroote M.A."/>
            <person name="Parker T."/>
            <person name="Sizemore C."/>
            <person name="Tallon L.J."/>
            <person name="Sadzewicz L.K."/>
            <person name="Sengamalay N."/>
            <person name="Fraser C.M."/>
            <person name="Hine E."/>
            <person name="Shefchek K.A."/>
            <person name="Das S.P."/>
            <person name="Tettelin H."/>
        </authorList>
    </citation>
    <scope>NUCLEOTIDE SEQUENCE [LARGE SCALE GENOMIC DNA]</scope>
    <source>
        <strain evidence="2">4042</strain>
    </source>
</reference>
<feature type="compositionally biased region" description="Basic and acidic residues" evidence="1">
    <location>
        <begin position="1"/>
        <end position="14"/>
    </location>
</feature>
<feature type="region of interest" description="Disordered" evidence="1">
    <location>
        <begin position="1"/>
        <end position="30"/>
    </location>
</feature>
<feature type="compositionally biased region" description="Low complexity" evidence="1">
    <location>
        <begin position="64"/>
        <end position="77"/>
    </location>
</feature>
<name>X8BKT9_MYCXE</name>
<evidence type="ECO:0000313" key="2">
    <source>
        <dbReference type="EMBL" id="EUA43833.1"/>
    </source>
</evidence>